<proteinExistence type="predicted"/>
<sequence>MAINLQSLRKTSVVRPPRAVVYGTHGVGKSSFAAQAPNPVFIQTEEGLDALDVTAFPLARSYEEVMEAIHSLYSEDHEFKTVVLDSADWLEKLIFKQVAVNQKVANIEDIGYGKGYGFAVDLWHNVMEGFDLLRNEKGMGVIMLAHTQIKRYDDPLTDSYDRYMLDLHKGGASIISEWCDLLMFANYRVSTVKSDLGFNQKKTRAVGVGERMLYTQERPGWVAKSRWPLPDTLPLDYDAFSTALTTAMEPKGE</sequence>
<dbReference type="Pfam" id="PF13479">
    <property type="entry name" value="AAA_24"/>
    <property type="match status" value="1"/>
</dbReference>
<dbReference type="InterPro" id="IPR027417">
    <property type="entry name" value="P-loop_NTPase"/>
</dbReference>
<dbReference type="SUPFAM" id="SSF52540">
    <property type="entry name" value="P-loop containing nucleoside triphosphate hydrolases"/>
    <property type="match status" value="1"/>
</dbReference>
<dbReference type="EMBL" id="LR796817">
    <property type="protein sequence ID" value="CAB4167851.1"/>
    <property type="molecule type" value="Genomic_DNA"/>
</dbReference>
<name>A0A6J5PEI1_9CAUD</name>
<gene>
    <name evidence="1" type="ORF">UFOVP868_58</name>
</gene>
<organism evidence="1">
    <name type="scientific">uncultured Caudovirales phage</name>
    <dbReference type="NCBI Taxonomy" id="2100421"/>
    <lineage>
        <taxon>Viruses</taxon>
        <taxon>Duplodnaviria</taxon>
        <taxon>Heunggongvirae</taxon>
        <taxon>Uroviricota</taxon>
        <taxon>Caudoviricetes</taxon>
        <taxon>Peduoviridae</taxon>
        <taxon>Maltschvirus</taxon>
        <taxon>Maltschvirus maltsch</taxon>
    </lineage>
</organism>
<evidence type="ECO:0000313" key="1">
    <source>
        <dbReference type="EMBL" id="CAB4167851.1"/>
    </source>
</evidence>
<reference evidence="1" key="1">
    <citation type="submission" date="2020-04" db="EMBL/GenBank/DDBJ databases">
        <authorList>
            <person name="Chiriac C."/>
            <person name="Salcher M."/>
            <person name="Ghai R."/>
            <person name="Kavagutti S V."/>
        </authorList>
    </citation>
    <scope>NUCLEOTIDE SEQUENCE</scope>
</reference>
<accession>A0A6J5PEI1</accession>
<protein>
    <submittedName>
        <fullName evidence="1">AAA domain containing protein</fullName>
    </submittedName>
</protein>